<proteinExistence type="predicted"/>
<feature type="region of interest" description="Disordered" evidence="1">
    <location>
        <begin position="100"/>
        <end position="134"/>
    </location>
</feature>
<feature type="compositionally biased region" description="Polar residues" evidence="1">
    <location>
        <begin position="105"/>
        <end position="115"/>
    </location>
</feature>
<sequence length="134" mass="14195">MHALVNVQSEATVWSAPSRMQFISAPNRAHLAVTVDGIARPPRCPLAGVRLLHLSAASLKPIQSGDQTANGGRIQFAEQATRGIGTTGLKLHSTRLNMLAKDDNNISNRQQAAGDNSNSSSSSGNSNNYNECVN</sequence>
<protein>
    <submittedName>
        <fullName evidence="2">Uncharacterized protein</fullName>
    </submittedName>
</protein>
<evidence type="ECO:0000256" key="1">
    <source>
        <dbReference type="SAM" id="MobiDB-lite"/>
    </source>
</evidence>
<dbReference type="EMBL" id="LSRL02000001">
    <property type="protein sequence ID" value="TDG53214.1"/>
    <property type="molecule type" value="Genomic_DNA"/>
</dbReference>
<reference evidence="2 3" key="1">
    <citation type="journal article" date="2019" name="J. Hered.">
        <title>An Improved Genome Assembly for Drosophila navojoa, the Basal Species in the mojavensis Cluster.</title>
        <authorList>
            <person name="Vanderlinde T."/>
            <person name="Dupim E.G."/>
            <person name="Nazario-Yepiz N.O."/>
            <person name="Carvalho A.B."/>
        </authorList>
    </citation>
    <scope>NUCLEOTIDE SEQUENCE [LARGE SCALE GENOMIC DNA]</scope>
    <source>
        <strain evidence="2">Navoj_Jal97</strain>
        <tissue evidence="2">Whole organism</tissue>
    </source>
</reference>
<feature type="compositionally biased region" description="Low complexity" evidence="1">
    <location>
        <begin position="116"/>
        <end position="134"/>
    </location>
</feature>
<gene>
    <name evidence="2" type="ORF">AWZ03_000029</name>
</gene>
<evidence type="ECO:0000313" key="2">
    <source>
        <dbReference type="EMBL" id="TDG53214.1"/>
    </source>
</evidence>
<evidence type="ECO:0000313" key="3">
    <source>
        <dbReference type="Proteomes" id="UP000295192"/>
    </source>
</evidence>
<dbReference type="Proteomes" id="UP000295192">
    <property type="component" value="Unassembled WGS sequence"/>
</dbReference>
<name>A0A484BX11_DRONA</name>
<dbReference type="AlphaFoldDB" id="A0A484BX11"/>
<organism evidence="2 3">
    <name type="scientific">Drosophila navojoa</name>
    <name type="common">Fruit fly</name>
    <dbReference type="NCBI Taxonomy" id="7232"/>
    <lineage>
        <taxon>Eukaryota</taxon>
        <taxon>Metazoa</taxon>
        <taxon>Ecdysozoa</taxon>
        <taxon>Arthropoda</taxon>
        <taxon>Hexapoda</taxon>
        <taxon>Insecta</taxon>
        <taxon>Pterygota</taxon>
        <taxon>Neoptera</taxon>
        <taxon>Endopterygota</taxon>
        <taxon>Diptera</taxon>
        <taxon>Brachycera</taxon>
        <taxon>Muscomorpha</taxon>
        <taxon>Ephydroidea</taxon>
        <taxon>Drosophilidae</taxon>
        <taxon>Drosophila</taxon>
    </lineage>
</organism>
<comment type="caution">
    <text evidence="2">The sequence shown here is derived from an EMBL/GenBank/DDBJ whole genome shotgun (WGS) entry which is preliminary data.</text>
</comment>
<accession>A0A484BX11</accession>
<keyword evidence="3" id="KW-1185">Reference proteome</keyword>